<name>A0A562TKZ6_9SPHI</name>
<dbReference type="Pfam" id="PF19458">
    <property type="entry name" value="DUF5995"/>
    <property type="match status" value="1"/>
</dbReference>
<organism evidence="1 2">
    <name type="scientific">Mucilaginibacter frigoritolerans</name>
    <dbReference type="NCBI Taxonomy" id="652788"/>
    <lineage>
        <taxon>Bacteria</taxon>
        <taxon>Pseudomonadati</taxon>
        <taxon>Bacteroidota</taxon>
        <taxon>Sphingobacteriia</taxon>
        <taxon>Sphingobacteriales</taxon>
        <taxon>Sphingobacteriaceae</taxon>
        <taxon>Mucilaginibacter</taxon>
    </lineage>
</organism>
<comment type="caution">
    <text evidence="1">The sequence shown here is derived from an EMBL/GenBank/DDBJ whole genome shotgun (WGS) entry which is preliminary data.</text>
</comment>
<keyword evidence="2" id="KW-1185">Reference proteome</keyword>
<sequence length="266" mass="29307">MPAQTIDDVLARLQAIIADGIAHNNRNGYFAALYYKVTASVKEGVANGRFENGARMEQFDVIFASRYLDALSAWQNKQPLSASWQVAFEAAQNSSLLVLQHLLLGMNAHINLDLGIAAAQVSGGNLDTVRNDFDDINTIISALTYQVLNDIDQVSPLLSLLGLHAGNQASILIQFSIDNARDGAWCFAEDLVTKQGAAYTDCINQRDETIKKLALDLANTTGFVRFTIWFIHLFEWKNVSRIIKVMHGQVKKKIVVSKQGLAGQVQ</sequence>
<proteinExistence type="predicted"/>
<evidence type="ECO:0000313" key="1">
    <source>
        <dbReference type="EMBL" id="TWI94043.1"/>
    </source>
</evidence>
<evidence type="ECO:0000313" key="2">
    <source>
        <dbReference type="Proteomes" id="UP000317010"/>
    </source>
</evidence>
<dbReference type="OrthoDB" id="583431at2"/>
<reference evidence="1 2" key="1">
    <citation type="submission" date="2019-07" db="EMBL/GenBank/DDBJ databases">
        <title>Genomic Encyclopedia of Archaeal and Bacterial Type Strains, Phase II (KMG-II): from individual species to whole genera.</title>
        <authorList>
            <person name="Goeker M."/>
        </authorList>
    </citation>
    <scope>NUCLEOTIDE SEQUENCE [LARGE SCALE GENOMIC DNA]</scope>
    <source>
        <strain evidence="1 2">ATCC BAA-1854</strain>
    </source>
</reference>
<dbReference type="InterPro" id="IPR046037">
    <property type="entry name" value="DUF5995"/>
</dbReference>
<dbReference type="Proteomes" id="UP000317010">
    <property type="component" value="Unassembled WGS sequence"/>
</dbReference>
<dbReference type="EMBL" id="VLLI01000022">
    <property type="protein sequence ID" value="TWI94043.1"/>
    <property type="molecule type" value="Genomic_DNA"/>
</dbReference>
<gene>
    <name evidence="1" type="ORF">JN11_04860</name>
</gene>
<protein>
    <submittedName>
        <fullName evidence="1">Uncharacterized protein</fullName>
    </submittedName>
</protein>
<dbReference type="AlphaFoldDB" id="A0A562TKZ6"/>
<accession>A0A562TKZ6</accession>
<dbReference type="RefSeq" id="WP_144916767.1">
    <property type="nucleotide sequence ID" value="NZ_VLLI01000022.1"/>
</dbReference>